<dbReference type="RefSeq" id="WP_317489844.1">
    <property type="nucleotide sequence ID" value="NZ_CP136051.1"/>
</dbReference>
<accession>A0ABZ0IQ35</accession>
<dbReference type="EMBL" id="CP136051">
    <property type="protein sequence ID" value="WOK07157.1"/>
    <property type="molecule type" value="Genomic_DNA"/>
</dbReference>
<evidence type="ECO:0000313" key="1">
    <source>
        <dbReference type="EMBL" id="WOK07157.1"/>
    </source>
</evidence>
<name>A0ABZ0IQ35_9BACT</name>
<sequence>MEMKVKIPFQQLLRAVRTLTPAEKSKLRDELKEDMVEKDDKSSFVEMLIDGPVFSKEEIKVIESNRKSIAAWRTKG</sequence>
<protein>
    <submittedName>
        <fullName evidence="1">Uncharacterized protein</fullName>
    </submittedName>
</protein>
<dbReference type="Proteomes" id="UP001302349">
    <property type="component" value="Chromosome"/>
</dbReference>
<reference evidence="1 2" key="1">
    <citation type="journal article" date="2023" name="Microbiol. Resour. Announc.">
        <title>Complete Genome Sequence of Imperialibacter roseus strain P4T.</title>
        <authorList>
            <person name="Tizabi D.R."/>
            <person name="Bachvaroff T."/>
            <person name="Hill R.T."/>
        </authorList>
    </citation>
    <scope>NUCLEOTIDE SEQUENCE [LARGE SCALE GENOMIC DNA]</scope>
    <source>
        <strain evidence="1 2">P4T</strain>
    </source>
</reference>
<proteinExistence type="predicted"/>
<keyword evidence="2" id="KW-1185">Reference proteome</keyword>
<gene>
    <name evidence="1" type="ORF">RT717_00795</name>
</gene>
<organism evidence="1 2">
    <name type="scientific">Imperialibacter roseus</name>
    <dbReference type="NCBI Taxonomy" id="1324217"/>
    <lineage>
        <taxon>Bacteria</taxon>
        <taxon>Pseudomonadati</taxon>
        <taxon>Bacteroidota</taxon>
        <taxon>Cytophagia</taxon>
        <taxon>Cytophagales</taxon>
        <taxon>Flammeovirgaceae</taxon>
        <taxon>Imperialibacter</taxon>
    </lineage>
</organism>
<evidence type="ECO:0000313" key="2">
    <source>
        <dbReference type="Proteomes" id="UP001302349"/>
    </source>
</evidence>